<dbReference type="KEGG" id="pxv:FXF36_01350"/>
<feature type="domain" description="DUF5979" evidence="1">
    <location>
        <begin position="203"/>
        <end position="305"/>
    </location>
</feature>
<dbReference type="InterPro" id="IPR046022">
    <property type="entry name" value="DUF5979"/>
</dbReference>
<evidence type="ECO:0000313" key="3">
    <source>
        <dbReference type="Proteomes" id="UP000327030"/>
    </source>
</evidence>
<dbReference type="EMBL" id="CP043028">
    <property type="protein sequence ID" value="QFJ53608.1"/>
    <property type="molecule type" value="Genomic_DNA"/>
</dbReference>
<dbReference type="RefSeq" id="WP_151622106.1">
    <property type="nucleotide sequence ID" value="NZ_CP043028.1"/>
</dbReference>
<dbReference type="Pfam" id="PF19407">
    <property type="entry name" value="DUF5979"/>
    <property type="match status" value="1"/>
</dbReference>
<evidence type="ECO:0000313" key="2">
    <source>
        <dbReference type="EMBL" id="QFJ53608.1"/>
    </source>
</evidence>
<name>A0A5P6VML8_PSEXY</name>
<dbReference type="Proteomes" id="UP000327030">
    <property type="component" value="Chromosome 1"/>
</dbReference>
<dbReference type="OrthoDB" id="2064693at2"/>
<dbReference type="Gene3D" id="2.60.40.1140">
    <property type="entry name" value="Collagen-binding surface protein Cna, B-type domain"/>
    <property type="match status" value="1"/>
</dbReference>
<sequence>MVKRKSIIAAVLVAVLAVSGFGVYRTQAAGKIDENKQCTVTVKNPISGYAGVIEVNFYKVADMDSTGQFKTTGVLTDEQLKSLNNATAETQNELAKDAYEALNLGKENAASPTKVLSFDMSNSSQVTNNIDRAMYLCVPQTAFDTTTQYNFEYYLVSVPSSNYIQSTKVDESGNIVSDSDDSWNYNVELLLKSKASQRFGKLEIAKTLKTFNQSLGTASFVFEVEGVDESGKTILSNVYTMNFDSAKTDSIVIDNIPAGTVCHVTEVYSGASYTEVAVPVENASEEGVTIIADDTVSVEFVNDYDNRLEVGGVSVENHFEKSGETEFKWKGSNAN</sequence>
<evidence type="ECO:0000259" key="1">
    <source>
        <dbReference type="Pfam" id="PF19407"/>
    </source>
</evidence>
<reference evidence="3" key="1">
    <citation type="submission" date="2019-08" db="EMBL/GenBank/DDBJ databases">
        <title>Complete Genome Sequence of the Polysaccharide-Degrading Rumen Bacterium Pseudobutyrivibrio xylanivorans MA3014.</title>
        <authorList>
            <person name="Palevich N."/>
            <person name="Maclean P.H."/>
            <person name="Kelly W.J."/>
            <person name="Leahy S.C."/>
            <person name="Rakonjac J."/>
            <person name="Attwood G.T."/>
        </authorList>
    </citation>
    <scope>NUCLEOTIDE SEQUENCE [LARGE SCALE GENOMIC DNA]</scope>
    <source>
        <strain evidence="3">MA3014</strain>
    </source>
</reference>
<protein>
    <recommendedName>
        <fullName evidence="1">DUF5979 domain-containing protein</fullName>
    </recommendedName>
</protein>
<gene>
    <name evidence="2" type="ORF">FXF36_01350</name>
</gene>
<organism evidence="2 3">
    <name type="scientific">Pseudobutyrivibrio xylanivorans</name>
    <dbReference type="NCBI Taxonomy" id="185007"/>
    <lineage>
        <taxon>Bacteria</taxon>
        <taxon>Bacillati</taxon>
        <taxon>Bacillota</taxon>
        <taxon>Clostridia</taxon>
        <taxon>Lachnospirales</taxon>
        <taxon>Lachnospiraceae</taxon>
        <taxon>Pseudobutyrivibrio</taxon>
    </lineage>
</organism>
<dbReference type="AlphaFoldDB" id="A0A5P6VML8"/>
<accession>A0A5P6VML8</accession>
<proteinExistence type="predicted"/>